<accession>A0A5P3VQF1</accession>
<organism evidence="1 2">
    <name type="scientific">Cupriavidus oxalaticus</name>
    <dbReference type="NCBI Taxonomy" id="96344"/>
    <lineage>
        <taxon>Bacteria</taxon>
        <taxon>Pseudomonadati</taxon>
        <taxon>Pseudomonadota</taxon>
        <taxon>Betaproteobacteria</taxon>
        <taxon>Burkholderiales</taxon>
        <taxon>Burkholderiaceae</taxon>
        <taxon>Cupriavidus</taxon>
    </lineage>
</organism>
<geneLocation type="plasmid" evidence="1">
    <name>unnamed1</name>
</geneLocation>
<dbReference type="Proteomes" id="UP000325743">
    <property type="component" value="Plasmid unnamed1"/>
</dbReference>
<dbReference type="RefSeq" id="WP_116328429.1">
    <property type="nucleotide sequence ID" value="NZ_CP032520.1"/>
</dbReference>
<dbReference type="AlphaFoldDB" id="A0A5P3VQF1"/>
<evidence type="ECO:0000313" key="2">
    <source>
        <dbReference type="Proteomes" id="UP000325743"/>
    </source>
</evidence>
<gene>
    <name evidence="1" type="ORF">D2917_30575</name>
</gene>
<proteinExistence type="predicted"/>
<sequence length="68" mass="7773">MNKEEEISLKMRLVNERLQQISVLTGQMAMVGTAESGNERFAALMQDFDRMLDLSENLIRQWDALKAG</sequence>
<keyword evidence="1" id="KW-0614">Plasmid</keyword>
<evidence type="ECO:0000313" key="1">
    <source>
        <dbReference type="EMBL" id="QEZ48644.1"/>
    </source>
</evidence>
<name>A0A5P3VQF1_9BURK</name>
<dbReference type="EMBL" id="CP032520">
    <property type="protein sequence ID" value="QEZ48644.1"/>
    <property type="molecule type" value="Genomic_DNA"/>
</dbReference>
<protein>
    <submittedName>
        <fullName evidence="1">Uncharacterized protein</fullName>
    </submittedName>
</protein>
<reference evidence="1 2" key="1">
    <citation type="submission" date="2018-09" db="EMBL/GenBank/DDBJ databases">
        <title>Complete genome sequence of Cupriavidus oxalaticus T2, a bacterium capable of phenol tolerance and degradation.</title>
        <authorList>
            <person name="Yan J."/>
        </authorList>
    </citation>
    <scope>NUCLEOTIDE SEQUENCE [LARGE SCALE GENOMIC DNA]</scope>
    <source>
        <strain evidence="1 2">T2</strain>
        <plasmid evidence="1 2">unnamed1</plasmid>
    </source>
</reference>